<organism evidence="2 3">
    <name type="scientific">Sphingomonas colocasiae</name>
    <dbReference type="NCBI Taxonomy" id="1848973"/>
    <lineage>
        <taxon>Bacteria</taxon>
        <taxon>Pseudomonadati</taxon>
        <taxon>Pseudomonadota</taxon>
        <taxon>Alphaproteobacteria</taxon>
        <taxon>Sphingomonadales</taxon>
        <taxon>Sphingomonadaceae</taxon>
        <taxon>Sphingomonas</taxon>
    </lineage>
</organism>
<dbReference type="RefSeq" id="WP_222988764.1">
    <property type="nucleotide sequence ID" value="NZ_JAINVV010000003.1"/>
</dbReference>
<dbReference type="InterPro" id="IPR000835">
    <property type="entry name" value="HTH_MarR-typ"/>
</dbReference>
<feature type="domain" description="HTH marR-type" evidence="1">
    <location>
        <begin position="28"/>
        <end position="167"/>
    </location>
</feature>
<comment type="caution">
    <text evidence="2">The sequence shown here is derived from an EMBL/GenBank/DDBJ whole genome shotgun (WGS) entry which is preliminary data.</text>
</comment>
<keyword evidence="3" id="KW-1185">Reference proteome</keyword>
<evidence type="ECO:0000259" key="1">
    <source>
        <dbReference type="PROSITE" id="PS50995"/>
    </source>
</evidence>
<dbReference type="SMART" id="SM00347">
    <property type="entry name" value="HTH_MARR"/>
    <property type="match status" value="1"/>
</dbReference>
<sequence>MAKRSARKGGAEESLLTVTRPELLDDGSDDRFRALVHASLAFSSRLNAIRDGYARLIGVAGPQYTILISIGHLQKSGDVNVKTIADHLSLSGTFVTTEVNKLVAQGLVKKARDKVDARKVKLEISEAGRDRLARLTSIQQQVNNVHFGSLSREQFDAIGTIMPELVASTDQALSLLRHLTMAEGEI</sequence>
<dbReference type="EMBL" id="JAINVV010000003">
    <property type="protein sequence ID" value="MBY8821667.1"/>
    <property type="molecule type" value="Genomic_DNA"/>
</dbReference>
<name>A0ABS7PK57_9SPHN</name>
<dbReference type="InterPro" id="IPR036390">
    <property type="entry name" value="WH_DNA-bd_sf"/>
</dbReference>
<dbReference type="SUPFAM" id="SSF46785">
    <property type="entry name" value="Winged helix' DNA-binding domain"/>
    <property type="match status" value="1"/>
</dbReference>
<accession>A0ABS7PK57</accession>
<dbReference type="Proteomes" id="UP000706039">
    <property type="component" value="Unassembled WGS sequence"/>
</dbReference>
<proteinExistence type="predicted"/>
<protein>
    <submittedName>
        <fullName evidence="2">MarR family winged helix-turn-helix transcriptional regulator</fullName>
    </submittedName>
</protein>
<dbReference type="Gene3D" id="1.10.10.10">
    <property type="entry name" value="Winged helix-like DNA-binding domain superfamily/Winged helix DNA-binding domain"/>
    <property type="match status" value="1"/>
</dbReference>
<dbReference type="InterPro" id="IPR039422">
    <property type="entry name" value="MarR/SlyA-like"/>
</dbReference>
<evidence type="ECO:0000313" key="3">
    <source>
        <dbReference type="Proteomes" id="UP000706039"/>
    </source>
</evidence>
<gene>
    <name evidence="2" type="ORF">K7G82_05145</name>
</gene>
<dbReference type="Pfam" id="PF12802">
    <property type="entry name" value="MarR_2"/>
    <property type="match status" value="1"/>
</dbReference>
<dbReference type="InterPro" id="IPR036388">
    <property type="entry name" value="WH-like_DNA-bd_sf"/>
</dbReference>
<dbReference type="PROSITE" id="PS50995">
    <property type="entry name" value="HTH_MARR_2"/>
    <property type="match status" value="1"/>
</dbReference>
<reference evidence="2 3" key="1">
    <citation type="submission" date="2021-08" db="EMBL/GenBank/DDBJ databases">
        <authorList>
            <person name="Tuo L."/>
        </authorList>
    </citation>
    <scope>NUCLEOTIDE SEQUENCE [LARGE SCALE GENOMIC DNA]</scope>
    <source>
        <strain evidence="2 3">JCM 31229</strain>
    </source>
</reference>
<dbReference type="PANTHER" id="PTHR33164">
    <property type="entry name" value="TRANSCRIPTIONAL REGULATOR, MARR FAMILY"/>
    <property type="match status" value="1"/>
</dbReference>
<dbReference type="PANTHER" id="PTHR33164:SF43">
    <property type="entry name" value="HTH-TYPE TRANSCRIPTIONAL REPRESSOR YETL"/>
    <property type="match status" value="1"/>
</dbReference>
<evidence type="ECO:0000313" key="2">
    <source>
        <dbReference type="EMBL" id="MBY8821667.1"/>
    </source>
</evidence>